<organism evidence="2 3">
    <name type="scientific">Pelobates cultripes</name>
    <name type="common">Western spadefoot toad</name>
    <dbReference type="NCBI Taxonomy" id="61616"/>
    <lineage>
        <taxon>Eukaryota</taxon>
        <taxon>Metazoa</taxon>
        <taxon>Chordata</taxon>
        <taxon>Craniata</taxon>
        <taxon>Vertebrata</taxon>
        <taxon>Euteleostomi</taxon>
        <taxon>Amphibia</taxon>
        <taxon>Batrachia</taxon>
        <taxon>Anura</taxon>
        <taxon>Pelobatoidea</taxon>
        <taxon>Pelobatidae</taxon>
        <taxon>Pelobates</taxon>
    </lineage>
</organism>
<evidence type="ECO:0000313" key="2">
    <source>
        <dbReference type="EMBL" id="CAH2283714.1"/>
    </source>
</evidence>
<dbReference type="AlphaFoldDB" id="A0AAD1RXW0"/>
<gene>
    <name evidence="2" type="ORF">PECUL_23A038441</name>
</gene>
<dbReference type="EMBL" id="OW240915">
    <property type="protein sequence ID" value="CAH2283714.1"/>
    <property type="molecule type" value="Genomic_DNA"/>
</dbReference>
<evidence type="ECO:0000256" key="1">
    <source>
        <dbReference type="SAM" id="MobiDB-lite"/>
    </source>
</evidence>
<protein>
    <submittedName>
        <fullName evidence="2">Uncharacterized protein</fullName>
    </submittedName>
</protein>
<keyword evidence="3" id="KW-1185">Reference proteome</keyword>
<feature type="region of interest" description="Disordered" evidence="1">
    <location>
        <begin position="122"/>
        <end position="176"/>
    </location>
</feature>
<accession>A0AAD1RXW0</accession>
<dbReference type="Proteomes" id="UP001295444">
    <property type="component" value="Chromosome 04"/>
</dbReference>
<sequence>MKYPYLLKYLYSFKTKASQKVQFAFEEKKIEMLESTYKSMDIATILSKASIPSKEPTSIYMTQSKSQAMQASQIKVEPGVKPDDDKNAVAVSDNYNTINISESKSQVTSTMDFVECNEAQSSSFHEHNVDSTSGICLDEEPSRKEASSSSNKTQPSSHQDDLQVSSSSNTLEHRPRTLTSDMLRLIKGKDVGTVLQILQHLAPHYSSLQDVDLELFAEILSQADASV</sequence>
<reference evidence="2" key="1">
    <citation type="submission" date="2022-03" db="EMBL/GenBank/DDBJ databases">
        <authorList>
            <person name="Alioto T."/>
            <person name="Alioto T."/>
            <person name="Gomez Garrido J."/>
        </authorList>
    </citation>
    <scope>NUCLEOTIDE SEQUENCE</scope>
</reference>
<proteinExistence type="predicted"/>
<name>A0AAD1RXW0_PELCU</name>
<evidence type="ECO:0000313" key="3">
    <source>
        <dbReference type="Proteomes" id="UP001295444"/>
    </source>
</evidence>
<feature type="compositionally biased region" description="Polar residues" evidence="1">
    <location>
        <begin position="147"/>
        <end position="170"/>
    </location>
</feature>